<name>T1AME3_9ZZZZ</name>
<accession>T1AME3</accession>
<feature type="transmembrane region" description="Helical" evidence="1">
    <location>
        <begin position="351"/>
        <end position="370"/>
    </location>
</feature>
<feature type="domain" description="Glycosyltransferase 2-like" evidence="2">
    <location>
        <begin position="133"/>
        <end position="308"/>
    </location>
</feature>
<proteinExistence type="predicted"/>
<gene>
    <name evidence="3" type="ORF">B1B_08523</name>
</gene>
<reference evidence="3" key="2">
    <citation type="journal article" date="2014" name="ISME J.">
        <title>Microbial stratification in low pH oxic and suboxic macroscopic growths along an acid mine drainage.</title>
        <authorList>
            <person name="Mendez-Garcia C."/>
            <person name="Mesa V."/>
            <person name="Sprenger R.R."/>
            <person name="Richter M."/>
            <person name="Diez M.S."/>
            <person name="Solano J."/>
            <person name="Bargiela R."/>
            <person name="Golyshina O.V."/>
            <person name="Manteca A."/>
            <person name="Ramos J.L."/>
            <person name="Gallego J.R."/>
            <person name="Llorente I."/>
            <person name="Martins Dos Santos V.A."/>
            <person name="Jensen O.N."/>
            <person name="Pelaez A.I."/>
            <person name="Sanchez J."/>
            <person name="Ferrer M."/>
        </authorList>
    </citation>
    <scope>NUCLEOTIDE SEQUENCE</scope>
</reference>
<dbReference type="Pfam" id="PF13632">
    <property type="entry name" value="Glyco_trans_2_3"/>
    <property type="match status" value="1"/>
</dbReference>
<dbReference type="Gene3D" id="3.90.550.10">
    <property type="entry name" value="Spore Coat Polysaccharide Biosynthesis Protein SpsA, Chain A"/>
    <property type="match status" value="1"/>
</dbReference>
<keyword evidence="1" id="KW-0812">Transmembrane</keyword>
<feature type="transmembrane region" description="Helical" evidence="1">
    <location>
        <begin position="318"/>
        <end position="339"/>
    </location>
</feature>
<reference evidence="3" key="1">
    <citation type="submission" date="2013-08" db="EMBL/GenBank/DDBJ databases">
        <authorList>
            <person name="Mendez C."/>
            <person name="Richter M."/>
            <person name="Ferrer M."/>
            <person name="Sanchez J."/>
        </authorList>
    </citation>
    <scope>NUCLEOTIDE SEQUENCE</scope>
</reference>
<feature type="transmembrane region" description="Helical" evidence="1">
    <location>
        <begin position="285"/>
        <end position="306"/>
    </location>
</feature>
<evidence type="ECO:0000259" key="2">
    <source>
        <dbReference type="Pfam" id="PF13632"/>
    </source>
</evidence>
<dbReference type="AlphaFoldDB" id="T1AME3"/>
<dbReference type="InterPro" id="IPR001173">
    <property type="entry name" value="Glyco_trans_2-like"/>
</dbReference>
<comment type="caution">
    <text evidence="3">The sequence shown here is derived from an EMBL/GenBank/DDBJ whole genome shotgun (WGS) entry which is preliminary data.</text>
</comment>
<evidence type="ECO:0000256" key="1">
    <source>
        <dbReference type="SAM" id="Phobius"/>
    </source>
</evidence>
<dbReference type="SUPFAM" id="SSF53448">
    <property type="entry name" value="Nucleotide-diphospho-sugar transferases"/>
    <property type="match status" value="1"/>
</dbReference>
<feature type="transmembrane region" description="Helical" evidence="1">
    <location>
        <begin position="12"/>
        <end position="35"/>
    </location>
</feature>
<evidence type="ECO:0000313" key="3">
    <source>
        <dbReference type="EMBL" id="EQD58537.1"/>
    </source>
</evidence>
<dbReference type="EMBL" id="AUZY01005571">
    <property type="protein sequence ID" value="EQD58537.1"/>
    <property type="molecule type" value="Genomic_DNA"/>
</dbReference>
<dbReference type="GO" id="GO:0005737">
    <property type="term" value="C:cytoplasm"/>
    <property type="evidence" value="ECO:0007669"/>
    <property type="project" value="TreeGrafter"/>
</dbReference>
<dbReference type="InterPro" id="IPR029044">
    <property type="entry name" value="Nucleotide-diphossugar_trans"/>
</dbReference>
<keyword evidence="1" id="KW-0472">Membrane</keyword>
<dbReference type="PANTHER" id="PTHR16779">
    <property type="entry name" value="BETA-1,4-MANNOSYLTRANSFERASE EGH"/>
    <property type="match status" value="1"/>
</dbReference>
<organism evidence="3">
    <name type="scientific">mine drainage metagenome</name>
    <dbReference type="NCBI Taxonomy" id="410659"/>
    <lineage>
        <taxon>unclassified sequences</taxon>
        <taxon>metagenomes</taxon>
        <taxon>ecological metagenomes</taxon>
    </lineage>
</organism>
<protein>
    <recommendedName>
        <fullName evidence="2">Glycosyltransferase 2-like domain-containing protein</fullName>
    </recommendedName>
</protein>
<dbReference type="PANTHER" id="PTHR16779:SF1">
    <property type="entry name" value="BETA-1,4-MANNOSYLTRANSFERASE EGH"/>
    <property type="match status" value="1"/>
</dbReference>
<keyword evidence="1" id="KW-1133">Transmembrane helix</keyword>
<dbReference type="GO" id="GO:0019187">
    <property type="term" value="F:beta-1,4-mannosyltransferase activity"/>
    <property type="evidence" value="ECO:0007669"/>
    <property type="project" value="InterPro"/>
</dbReference>
<dbReference type="InterPro" id="IPR027389">
    <property type="entry name" value="B_mannosylTrfase_Bre-3/Egh"/>
</dbReference>
<sequence>MANLLWLELVSAIFVAMYFPIALVQTVGIVRGILFPSIPTFLPVRPGRRIITVICTNGQNAQVVQQILARIQSYGFPIEQFVIKEERDPFVYSAREIVVPKSYQPPKGSRNKMRALHYGTHWLAEKGYGRETYIVFMDDDSVVTRDYIRYVYGMPYDAGQGMIHLRAFGHHLLSTLADCIRVTDCEVFCRQFNRGHIPRIAHGEGLVVRADVAAQVGWDYGTYGAEDLLMAMYVHTLGYRFGFIPAYVEISPPTSRQDFFKQRRRWLFSFFRAGAVLREVSPSTFYFGIYRYILGWTGFIGLYLLVADNVLGLPIDPLIFSMSAFNLGSYFLAYQFGAASLRSWKYSVKMFVLQFVVAFYEGSTVILSVFRPPSKTSFEVIRKV</sequence>